<reference evidence="2 3" key="1">
    <citation type="submission" date="2018-11" db="EMBL/GenBank/DDBJ databases">
        <authorList>
            <consortium name="Pathogen Informatics"/>
        </authorList>
    </citation>
    <scope>NUCLEOTIDE SEQUENCE [LARGE SCALE GENOMIC DNA]</scope>
    <source>
        <strain evidence="2 3">Zambia</strain>
    </source>
</reference>
<evidence type="ECO:0000313" key="3">
    <source>
        <dbReference type="Proteomes" id="UP000277204"/>
    </source>
</evidence>
<proteinExistence type="predicted"/>
<keyword evidence="3" id="KW-1185">Reference proteome</keyword>
<feature type="transmembrane region" description="Helical" evidence="1">
    <location>
        <begin position="26"/>
        <end position="55"/>
    </location>
</feature>
<sequence length="87" mass="9317">MSVVNDSITLLKRLVKIGSGKLRRKCFTTLAITAGSCGSIVIPVVCGLVLLLLLVNIVEVCFTGELEFFTQNAPVIKLVGVGIFLPR</sequence>
<gene>
    <name evidence="2" type="ORF">SMRZ_LOCUS19631</name>
</gene>
<evidence type="ECO:0000256" key="1">
    <source>
        <dbReference type="SAM" id="Phobius"/>
    </source>
</evidence>
<dbReference type="EMBL" id="UZAI01018027">
    <property type="protein sequence ID" value="VDP32331.1"/>
    <property type="molecule type" value="Genomic_DNA"/>
</dbReference>
<dbReference type="Proteomes" id="UP000277204">
    <property type="component" value="Unassembled WGS sequence"/>
</dbReference>
<protein>
    <submittedName>
        <fullName evidence="2">Uncharacterized protein</fullName>
    </submittedName>
</protein>
<organism evidence="2 3">
    <name type="scientific">Schistosoma margrebowiei</name>
    <dbReference type="NCBI Taxonomy" id="48269"/>
    <lineage>
        <taxon>Eukaryota</taxon>
        <taxon>Metazoa</taxon>
        <taxon>Spiralia</taxon>
        <taxon>Lophotrochozoa</taxon>
        <taxon>Platyhelminthes</taxon>
        <taxon>Trematoda</taxon>
        <taxon>Digenea</taxon>
        <taxon>Strigeidida</taxon>
        <taxon>Schistosomatoidea</taxon>
        <taxon>Schistosomatidae</taxon>
        <taxon>Schistosoma</taxon>
    </lineage>
</organism>
<name>A0A3P8CID4_9TREM</name>
<keyword evidence="1" id="KW-0812">Transmembrane</keyword>
<keyword evidence="1" id="KW-1133">Transmembrane helix</keyword>
<accession>A0A3P8CID4</accession>
<evidence type="ECO:0000313" key="2">
    <source>
        <dbReference type="EMBL" id="VDP32331.1"/>
    </source>
</evidence>
<dbReference type="AlphaFoldDB" id="A0A3P8CID4"/>
<keyword evidence="1" id="KW-0472">Membrane</keyword>